<organism evidence="1">
    <name type="scientific">Salmonella enterica</name>
    <name type="common">Salmonella choleraesuis</name>
    <dbReference type="NCBI Taxonomy" id="28901"/>
    <lineage>
        <taxon>Bacteria</taxon>
        <taxon>Pseudomonadati</taxon>
        <taxon>Pseudomonadota</taxon>
        <taxon>Gammaproteobacteria</taxon>
        <taxon>Enterobacterales</taxon>
        <taxon>Enterobacteriaceae</taxon>
        <taxon>Salmonella</taxon>
    </lineage>
</organism>
<gene>
    <name evidence="1" type="ORF">D5Q97_23225</name>
</gene>
<comment type="caution">
    <text evidence="1">The sequence shown here is derived from an EMBL/GenBank/DDBJ whole genome shotgun (WGS) entry which is preliminary data.</text>
</comment>
<accession>A0A5T9SNL7</accession>
<reference evidence="1" key="1">
    <citation type="submission" date="2018-10" db="EMBL/GenBank/DDBJ databases">
        <authorList>
            <consortium name="Veterinary Laboratory Investigation and Response Network"/>
        </authorList>
    </citation>
    <scope>NUCLEOTIDE SEQUENCE</scope>
    <source>
        <strain evidence="1">SAL-18-VL-OH-GA-0003</strain>
    </source>
</reference>
<name>A0A5T9SNL7_SALER</name>
<dbReference type="EMBL" id="AAGHOJ010000072">
    <property type="protein sequence ID" value="EBO1428185.1"/>
    <property type="molecule type" value="Genomic_DNA"/>
</dbReference>
<evidence type="ECO:0000313" key="1">
    <source>
        <dbReference type="EMBL" id="EBO1428185.1"/>
    </source>
</evidence>
<protein>
    <submittedName>
        <fullName evidence="1">Uncharacterized protein</fullName>
    </submittedName>
</protein>
<dbReference type="AlphaFoldDB" id="A0A5T9SNL7"/>
<sequence>MSKEQEIAGLEYQLAGNKEIVSRAEDVRKLCENRLFRKVILEQFCEKECARYVQESGDPLLTAEQRADALAMAQAAGHIRRWLDISMRLGDQAIGTIERVQEMLDTVRAEPDEDEEVIQD</sequence>
<proteinExistence type="predicted"/>